<dbReference type="CDD" id="cd07377">
    <property type="entry name" value="WHTH_GntR"/>
    <property type="match status" value="1"/>
</dbReference>
<dbReference type="InterPro" id="IPR028978">
    <property type="entry name" value="Chorismate_lyase_/UTRA_dom_sf"/>
</dbReference>
<dbReference type="KEGG" id="lpil:LIP_2333"/>
<dbReference type="SUPFAM" id="SSF64288">
    <property type="entry name" value="Chorismate lyase-like"/>
    <property type="match status" value="1"/>
</dbReference>
<keyword evidence="6" id="KW-1185">Reference proteome</keyword>
<evidence type="ECO:0000313" key="6">
    <source>
        <dbReference type="Proteomes" id="UP000065807"/>
    </source>
</evidence>
<dbReference type="PANTHER" id="PTHR44846:SF1">
    <property type="entry name" value="MANNOSYL-D-GLYCERATE TRANSPORT_METABOLISM SYSTEM REPRESSOR MNGR-RELATED"/>
    <property type="match status" value="1"/>
</dbReference>
<proteinExistence type="predicted"/>
<dbReference type="PROSITE" id="PS50949">
    <property type="entry name" value="HTH_GNTR"/>
    <property type="match status" value="1"/>
</dbReference>
<dbReference type="Pfam" id="PF07702">
    <property type="entry name" value="UTRA"/>
    <property type="match status" value="1"/>
</dbReference>
<dbReference type="Gene3D" id="1.10.10.10">
    <property type="entry name" value="Winged helix-like DNA-binding domain superfamily/Winged helix DNA-binding domain"/>
    <property type="match status" value="1"/>
</dbReference>
<dbReference type="RefSeq" id="WP_068138105.1">
    <property type="nucleotide sequence ID" value="NZ_AP014924.1"/>
</dbReference>
<evidence type="ECO:0000256" key="1">
    <source>
        <dbReference type="ARBA" id="ARBA00023015"/>
    </source>
</evidence>
<gene>
    <name evidence="5" type="ORF">LIP_2333</name>
</gene>
<dbReference type="SUPFAM" id="SSF46785">
    <property type="entry name" value="Winged helix' DNA-binding domain"/>
    <property type="match status" value="1"/>
</dbReference>
<dbReference type="InterPro" id="IPR011663">
    <property type="entry name" value="UTRA"/>
</dbReference>
<feature type="domain" description="HTH gntR-type" evidence="4">
    <location>
        <begin position="10"/>
        <end position="78"/>
    </location>
</feature>
<dbReference type="AlphaFoldDB" id="A0A0K2SMZ3"/>
<accession>A0A0K2SMZ3</accession>
<dbReference type="InterPro" id="IPR036390">
    <property type="entry name" value="WH_DNA-bd_sf"/>
</dbReference>
<evidence type="ECO:0000259" key="4">
    <source>
        <dbReference type="PROSITE" id="PS50949"/>
    </source>
</evidence>
<dbReference type="Proteomes" id="UP000065807">
    <property type="component" value="Chromosome"/>
</dbReference>
<dbReference type="PANTHER" id="PTHR44846">
    <property type="entry name" value="MANNOSYL-D-GLYCERATE TRANSPORT/METABOLISM SYSTEM REPRESSOR MNGR-RELATED"/>
    <property type="match status" value="1"/>
</dbReference>
<dbReference type="InterPro" id="IPR036388">
    <property type="entry name" value="WH-like_DNA-bd_sf"/>
</dbReference>
<keyword evidence="3" id="KW-0804">Transcription</keyword>
<dbReference type="OrthoDB" id="457376at2"/>
<dbReference type="SMART" id="SM00345">
    <property type="entry name" value="HTH_GNTR"/>
    <property type="match status" value="1"/>
</dbReference>
<keyword evidence="1" id="KW-0805">Transcription regulation</keyword>
<dbReference type="GO" id="GO:0003677">
    <property type="term" value="F:DNA binding"/>
    <property type="evidence" value="ECO:0007669"/>
    <property type="project" value="UniProtKB-KW"/>
</dbReference>
<dbReference type="Pfam" id="PF00392">
    <property type="entry name" value="GntR"/>
    <property type="match status" value="1"/>
</dbReference>
<protein>
    <submittedName>
        <fullName evidence="5">GntR family transcriptional regulator</fullName>
    </submittedName>
</protein>
<name>A0A0K2SMZ3_LIMPI</name>
<dbReference type="PRINTS" id="PR00035">
    <property type="entry name" value="HTHGNTR"/>
</dbReference>
<organism evidence="5 6">
    <name type="scientific">Limnochorda pilosa</name>
    <dbReference type="NCBI Taxonomy" id="1555112"/>
    <lineage>
        <taxon>Bacteria</taxon>
        <taxon>Bacillati</taxon>
        <taxon>Bacillota</taxon>
        <taxon>Limnochordia</taxon>
        <taxon>Limnochordales</taxon>
        <taxon>Limnochordaceae</taxon>
        <taxon>Limnochorda</taxon>
    </lineage>
</organism>
<evidence type="ECO:0000256" key="2">
    <source>
        <dbReference type="ARBA" id="ARBA00023125"/>
    </source>
</evidence>
<dbReference type="GO" id="GO:0003700">
    <property type="term" value="F:DNA-binding transcription factor activity"/>
    <property type="evidence" value="ECO:0007669"/>
    <property type="project" value="InterPro"/>
</dbReference>
<dbReference type="GO" id="GO:0045892">
    <property type="term" value="P:negative regulation of DNA-templated transcription"/>
    <property type="evidence" value="ECO:0007669"/>
    <property type="project" value="TreeGrafter"/>
</dbReference>
<evidence type="ECO:0000256" key="3">
    <source>
        <dbReference type="ARBA" id="ARBA00023163"/>
    </source>
</evidence>
<evidence type="ECO:0000313" key="5">
    <source>
        <dbReference type="EMBL" id="BAS28174.1"/>
    </source>
</evidence>
<dbReference type="FunFam" id="1.10.10.10:FF:000079">
    <property type="entry name" value="GntR family transcriptional regulator"/>
    <property type="match status" value="1"/>
</dbReference>
<dbReference type="Gene3D" id="3.40.1410.10">
    <property type="entry name" value="Chorismate lyase-like"/>
    <property type="match status" value="1"/>
</dbReference>
<dbReference type="InterPro" id="IPR000524">
    <property type="entry name" value="Tscrpt_reg_HTH_GntR"/>
</dbReference>
<dbReference type="STRING" id="1555112.LIP_2333"/>
<dbReference type="SMART" id="SM00866">
    <property type="entry name" value="UTRA"/>
    <property type="match status" value="1"/>
</dbReference>
<keyword evidence="2" id="KW-0238">DNA-binding</keyword>
<reference evidence="6" key="2">
    <citation type="journal article" date="2016" name="Int. J. Syst. Evol. Microbiol.">
        <title>Complete genome sequence and cell structure of Limnochorda pilosa, a Gram-negative spore-former within the phylum Firmicutes.</title>
        <authorList>
            <person name="Watanabe M."/>
            <person name="Kojima H."/>
            <person name="Fukui M."/>
        </authorList>
    </citation>
    <scope>NUCLEOTIDE SEQUENCE [LARGE SCALE GENOMIC DNA]</scope>
    <source>
        <strain evidence="6">HC45</strain>
    </source>
</reference>
<sequence>MDRLKADSPVPLYHQLRLLIKEFIDTEEWAPGSKIPSERELSERLAVSRATVRQAVASLVRDGLLVSRPGKGTFVNQPRFVQTINAFYSFSESLRRRNIVPGVRVIELTVSAATGKQERILQLDAGSRVYHLVRLRLGDDEPLLIERTILPAERFPRLDRYDFNERQLYSVLSDEYGVELGVAQEAYEPVVVDDFEASLLGVRAGAPALLIERLMLDRQGRPVEWTKGVFRGDRCRYYVELRVPGPDQPAQIM</sequence>
<dbReference type="InterPro" id="IPR050679">
    <property type="entry name" value="Bact_HTH_transcr_reg"/>
</dbReference>
<dbReference type="EMBL" id="AP014924">
    <property type="protein sequence ID" value="BAS28174.1"/>
    <property type="molecule type" value="Genomic_DNA"/>
</dbReference>
<reference evidence="6" key="1">
    <citation type="submission" date="2015-07" db="EMBL/GenBank/DDBJ databases">
        <title>Complete genome sequence and phylogenetic analysis of Limnochorda pilosa.</title>
        <authorList>
            <person name="Watanabe M."/>
            <person name="Kojima H."/>
            <person name="Fukui M."/>
        </authorList>
    </citation>
    <scope>NUCLEOTIDE SEQUENCE [LARGE SCALE GENOMIC DNA]</scope>
    <source>
        <strain evidence="6">HC45</strain>
    </source>
</reference>